<reference evidence="2 3" key="1">
    <citation type="submission" date="2024-02" db="EMBL/GenBank/DDBJ databases">
        <authorList>
            <person name="Chen Y."/>
            <person name="Shah S."/>
            <person name="Dougan E. K."/>
            <person name="Thang M."/>
            <person name="Chan C."/>
        </authorList>
    </citation>
    <scope>NUCLEOTIDE SEQUENCE [LARGE SCALE GENOMIC DNA]</scope>
</reference>
<feature type="compositionally biased region" description="Polar residues" evidence="1">
    <location>
        <begin position="17"/>
        <end position="42"/>
    </location>
</feature>
<accession>A0ABP0INW2</accession>
<comment type="caution">
    <text evidence="2">The sequence shown here is derived from an EMBL/GenBank/DDBJ whole genome shotgun (WGS) entry which is preliminary data.</text>
</comment>
<dbReference type="Proteomes" id="UP001642484">
    <property type="component" value="Unassembled WGS sequence"/>
</dbReference>
<protein>
    <submittedName>
        <fullName evidence="2">Uncharacterized protein</fullName>
    </submittedName>
</protein>
<sequence>MGCVASTADISEPEISPNKNQTLPADGRTTSGKTLLNANSPKGDQAITGDLPNFKHSRTVNQDVTSPISPGKSILRSKSFQGLSAQEGGRRATFDTASLDEEDRAMLMLEARSGKRRVTLGQAEVREYKVQATELSPATTRQDG</sequence>
<keyword evidence="3" id="KW-1185">Reference proteome</keyword>
<feature type="compositionally biased region" description="Polar residues" evidence="1">
    <location>
        <begin position="59"/>
        <end position="68"/>
    </location>
</feature>
<evidence type="ECO:0000256" key="1">
    <source>
        <dbReference type="SAM" id="MobiDB-lite"/>
    </source>
</evidence>
<gene>
    <name evidence="2" type="ORF">CCMP2556_LOCUS7627</name>
</gene>
<evidence type="ECO:0000313" key="2">
    <source>
        <dbReference type="EMBL" id="CAK9004307.1"/>
    </source>
</evidence>
<evidence type="ECO:0000313" key="3">
    <source>
        <dbReference type="Proteomes" id="UP001642484"/>
    </source>
</evidence>
<feature type="region of interest" description="Disordered" evidence="1">
    <location>
        <begin position="1"/>
        <end position="75"/>
    </location>
</feature>
<proteinExistence type="predicted"/>
<dbReference type="EMBL" id="CAXAMN010003359">
    <property type="protein sequence ID" value="CAK9004307.1"/>
    <property type="molecule type" value="Genomic_DNA"/>
</dbReference>
<organism evidence="2 3">
    <name type="scientific">Durusdinium trenchii</name>
    <dbReference type="NCBI Taxonomy" id="1381693"/>
    <lineage>
        <taxon>Eukaryota</taxon>
        <taxon>Sar</taxon>
        <taxon>Alveolata</taxon>
        <taxon>Dinophyceae</taxon>
        <taxon>Suessiales</taxon>
        <taxon>Symbiodiniaceae</taxon>
        <taxon>Durusdinium</taxon>
    </lineage>
</organism>
<name>A0ABP0INW2_9DINO</name>